<gene>
    <name evidence="1" type="ORF">FB561_0472</name>
</gene>
<comment type="caution">
    <text evidence="1">The sequence shown here is derived from an EMBL/GenBank/DDBJ whole genome shotgun (WGS) entry which is preliminary data.</text>
</comment>
<dbReference type="AlphaFoldDB" id="A0A561BKL9"/>
<accession>A0A561BKL9</accession>
<organism evidence="1 2">
    <name type="scientific">Kribbella amoyensis</name>
    <dbReference type="NCBI Taxonomy" id="996641"/>
    <lineage>
        <taxon>Bacteria</taxon>
        <taxon>Bacillati</taxon>
        <taxon>Actinomycetota</taxon>
        <taxon>Actinomycetes</taxon>
        <taxon>Propionibacteriales</taxon>
        <taxon>Kribbellaceae</taxon>
        <taxon>Kribbella</taxon>
    </lineage>
</organism>
<keyword evidence="2" id="KW-1185">Reference proteome</keyword>
<name>A0A561BKL9_9ACTN</name>
<dbReference type="Pfam" id="PF14103">
    <property type="entry name" value="DUF4276"/>
    <property type="match status" value="1"/>
</dbReference>
<evidence type="ECO:0000313" key="2">
    <source>
        <dbReference type="Proteomes" id="UP000318380"/>
    </source>
</evidence>
<dbReference type="Proteomes" id="UP000318380">
    <property type="component" value="Unassembled WGS sequence"/>
</dbReference>
<evidence type="ECO:0000313" key="1">
    <source>
        <dbReference type="EMBL" id="TWD79414.1"/>
    </source>
</evidence>
<dbReference type="EMBL" id="VIVK01000001">
    <property type="protein sequence ID" value="TWD79414.1"/>
    <property type="molecule type" value="Genomic_DNA"/>
</dbReference>
<reference evidence="1 2" key="1">
    <citation type="submission" date="2019-06" db="EMBL/GenBank/DDBJ databases">
        <title>Sequencing the genomes of 1000 actinobacteria strains.</title>
        <authorList>
            <person name="Klenk H.-P."/>
        </authorList>
    </citation>
    <scope>NUCLEOTIDE SEQUENCE [LARGE SCALE GENOMIC DNA]</scope>
    <source>
        <strain evidence="1 2">DSM 24683</strain>
    </source>
</reference>
<protein>
    <submittedName>
        <fullName evidence="1">Uncharacterized protein DUF4276</fullName>
    </submittedName>
</protein>
<dbReference type="InterPro" id="IPR025455">
    <property type="entry name" value="DUF4276"/>
</dbReference>
<dbReference type="OrthoDB" id="9801478at2"/>
<sequence>MGFRQIALVVEGQTESAFVSEILAPYLQAFEIYVQPVIVKTSRLADGTAFRGGGGSWRHYDSDLRKLLEASNFQWVSILIDFYAYPRDAPGADCCARPHQPRRCAEHRAQAMASAIDHPRFVPYVVLHEFETWVLAAAIGAADVLGERAVAKALNQEAETVGGDVELLNDSPSTAPSKRVLRCWPDYDKVTDGIEVIREAGLDAVIDRCPGLRSWVERLLAQ</sequence>
<proteinExistence type="predicted"/>